<dbReference type="Proteomes" id="UP000011754">
    <property type="component" value="Unassembled WGS sequence"/>
</dbReference>
<sequence>MEEPGMKREQKIQEILFEGKQNDLSPSIEWLAKGLSNSWVEYSPQKSDFESLYAQASKNSSKILSFSDFTKINSFGEFQRQRYFFLQLH</sequence>
<accession>M3DGM5</accession>
<organism evidence="1 2">
    <name type="scientific">Leptospira interrogans serovar Lora str. TE 1992</name>
    <dbReference type="NCBI Taxonomy" id="1193028"/>
    <lineage>
        <taxon>Bacteria</taxon>
        <taxon>Pseudomonadati</taxon>
        <taxon>Spirochaetota</taxon>
        <taxon>Spirochaetia</taxon>
        <taxon>Leptospirales</taxon>
        <taxon>Leptospiraceae</taxon>
        <taxon>Leptospira</taxon>
    </lineage>
</organism>
<proteinExistence type="predicted"/>
<reference evidence="1 2" key="1">
    <citation type="submission" date="2013-01" db="EMBL/GenBank/DDBJ databases">
        <authorList>
            <person name="Harkins D.M."/>
            <person name="Durkin A.S."/>
            <person name="Brinkac L.M."/>
            <person name="Haft D.H."/>
            <person name="Selengut J.D."/>
            <person name="Sanka R."/>
            <person name="DePew J."/>
            <person name="Purushe J."/>
            <person name="Hartskeerl R.A."/>
            <person name="Ahmed A."/>
            <person name="van der Linden H."/>
            <person name="Goris M.G.A."/>
            <person name="Vinetz J.M."/>
            <person name="Sutton G.G."/>
            <person name="Nierman W.C."/>
            <person name="Fouts D.E."/>
        </authorList>
    </citation>
    <scope>NUCLEOTIDE SEQUENCE [LARGE SCALE GENOMIC DNA]</scope>
    <source>
        <strain evidence="1 2">TE 1992</strain>
    </source>
</reference>
<dbReference type="EMBL" id="AKWW02000076">
    <property type="protein sequence ID" value="EMF40443.1"/>
    <property type="molecule type" value="Genomic_DNA"/>
</dbReference>
<name>M3DGM5_LEPIR</name>
<dbReference type="AlphaFoldDB" id="M3DGM5"/>
<evidence type="ECO:0000313" key="2">
    <source>
        <dbReference type="Proteomes" id="UP000011754"/>
    </source>
</evidence>
<evidence type="ECO:0000313" key="1">
    <source>
        <dbReference type="EMBL" id="EMF40443.1"/>
    </source>
</evidence>
<comment type="caution">
    <text evidence="1">The sequence shown here is derived from an EMBL/GenBank/DDBJ whole genome shotgun (WGS) entry which is preliminary data.</text>
</comment>
<gene>
    <name evidence="1" type="ORF">LEP1GSC067_2120</name>
</gene>
<protein>
    <submittedName>
        <fullName evidence="1">Uncharacterized protein</fullName>
    </submittedName>
</protein>